<sequence>MHGNYMEDIVRREKSYEFRRYRLAPSVQRIWFYLTAPRSHIAYICEIDPARTRAAVDAPLPEDGMLGNAEFNSVRGGEWTGYDYAYRVRSVWRVKEAIGLTEMKKAYGIGGAPRGMVYVPEGMKAAVVWNEQECVWDEAETRGLSECLRAGT</sequence>
<dbReference type="AlphaFoldDB" id="A0AAD7G4G8"/>
<dbReference type="EMBL" id="JARKIE010000208">
    <property type="protein sequence ID" value="KAJ7666538.1"/>
    <property type="molecule type" value="Genomic_DNA"/>
</dbReference>
<proteinExistence type="predicted"/>
<reference evidence="1" key="1">
    <citation type="submission" date="2023-03" db="EMBL/GenBank/DDBJ databases">
        <title>Massive genome expansion in bonnet fungi (Mycena s.s.) driven by repeated elements and novel gene families across ecological guilds.</title>
        <authorList>
            <consortium name="Lawrence Berkeley National Laboratory"/>
            <person name="Harder C.B."/>
            <person name="Miyauchi S."/>
            <person name="Viragh M."/>
            <person name="Kuo A."/>
            <person name="Thoen E."/>
            <person name="Andreopoulos B."/>
            <person name="Lu D."/>
            <person name="Skrede I."/>
            <person name="Drula E."/>
            <person name="Henrissat B."/>
            <person name="Morin E."/>
            <person name="Kohler A."/>
            <person name="Barry K."/>
            <person name="LaButti K."/>
            <person name="Morin E."/>
            <person name="Salamov A."/>
            <person name="Lipzen A."/>
            <person name="Mereny Z."/>
            <person name="Hegedus B."/>
            <person name="Baldrian P."/>
            <person name="Stursova M."/>
            <person name="Weitz H."/>
            <person name="Taylor A."/>
            <person name="Grigoriev I.V."/>
            <person name="Nagy L.G."/>
            <person name="Martin F."/>
            <person name="Kauserud H."/>
        </authorList>
    </citation>
    <scope>NUCLEOTIDE SEQUENCE</scope>
    <source>
        <strain evidence="1">CBHHK067</strain>
    </source>
</reference>
<accession>A0AAD7G4G8</accession>
<protein>
    <submittedName>
        <fullName evidence="1">Uncharacterized protein</fullName>
    </submittedName>
</protein>
<dbReference type="SUPFAM" id="SSF88697">
    <property type="entry name" value="PUA domain-like"/>
    <property type="match status" value="1"/>
</dbReference>
<comment type="caution">
    <text evidence="1">The sequence shown here is derived from an EMBL/GenBank/DDBJ whole genome shotgun (WGS) entry which is preliminary data.</text>
</comment>
<organism evidence="1 2">
    <name type="scientific">Mycena rosella</name>
    <name type="common">Pink bonnet</name>
    <name type="synonym">Agaricus rosellus</name>
    <dbReference type="NCBI Taxonomy" id="1033263"/>
    <lineage>
        <taxon>Eukaryota</taxon>
        <taxon>Fungi</taxon>
        <taxon>Dikarya</taxon>
        <taxon>Basidiomycota</taxon>
        <taxon>Agaricomycotina</taxon>
        <taxon>Agaricomycetes</taxon>
        <taxon>Agaricomycetidae</taxon>
        <taxon>Agaricales</taxon>
        <taxon>Marasmiineae</taxon>
        <taxon>Mycenaceae</taxon>
        <taxon>Mycena</taxon>
    </lineage>
</organism>
<name>A0AAD7G4G8_MYCRO</name>
<dbReference type="Proteomes" id="UP001221757">
    <property type="component" value="Unassembled WGS sequence"/>
</dbReference>
<evidence type="ECO:0000313" key="1">
    <source>
        <dbReference type="EMBL" id="KAJ7666538.1"/>
    </source>
</evidence>
<gene>
    <name evidence="1" type="ORF">B0H17DRAFT_1089613</name>
</gene>
<dbReference type="InterPro" id="IPR015947">
    <property type="entry name" value="PUA-like_sf"/>
</dbReference>
<keyword evidence="2" id="KW-1185">Reference proteome</keyword>
<evidence type="ECO:0000313" key="2">
    <source>
        <dbReference type="Proteomes" id="UP001221757"/>
    </source>
</evidence>